<feature type="domain" description="Phosphatidic acid phosphatase type 2/haloperoxidase" evidence="8">
    <location>
        <begin position="60"/>
        <end position="172"/>
    </location>
</feature>
<keyword evidence="4" id="KW-0378">Hydrolase</keyword>
<feature type="transmembrane region" description="Helical" evidence="7">
    <location>
        <begin position="106"/>
        <end position="127"/>
    </location>
</feature>
<comment type="caution">
    <text evidence="9">The sequence shown here is derived from an EMBL/GenBank/DDBJ whole genome shotgun (WGS) entry which is preliminary data.</text>
</comment>
<accession>E7N4U3</accession>
<feature type="transmembrane region" description="Helical" evidence="7">
    <location>
        <begin position="157"/>
        <end position="175"/>
    </location>
</feature>
<dbReference type="SUPFAM" id="SSF48317">
    <property type="entry name" value="Acid phosphatase/Vanadium-dependent haloperoxidase"/>
    <property type="match status" value="1"/>
</dbReference>
<keyword evidence="3 7" id="KW-0812">Transmembrane</keyword>
<dbReference type="PANTHER" id="PTHR14969:SF62">
    <property type="entry name" value="DECAPRENYLPHOSPHORYL-5-PHOSPHORIBOSE PHOSPHATASE RV3807C-RELATED"/>
    <property type="match status" value="1"/>
</dbReference>
<dbReference type="AlphaFoldDB" id="E7N4U3"/>
<feature type="transmembrane region" description="Helical" evidence="7">
    <location>
        <begin position="134"/>
        <end position="151"/>
    </location>
</feature>
<reference evidence="9 10" key="1">
    <citation type="submission" date="2010-08" db="EMBL/GenBank/DDBJ databases">
        <authorList>
            <person name="Weinstock G."/>
            <person name="Sodergren E."/>
            <person name="Clifton S."/>
            <person name="Fulton L."/>
            <person name="Fulton B."/>
            <person name="Courtney L."/>
            <person name="Fronick C."/>
            <person name="Harrison M."/>
            <person name="Strong C."/>
            <person name="Farmer C."/>
            <person name="Delahaunty K."/>
            <person name="Markovic C."/>
            <person name="Hall O."/>
            <person name="Minx P."/>
            <person name="Tomlinson C."/>
            <person name="Mitreva M."/>
            <person name="Hou S."/>
            <person name="Chen J."/>
            <person name="Wollam A."/>
            <person name="Pepin K.H."/>
            <person name="Johnson M."/>
            <person name="Bhonagiri V."/>
            <person name="Zhang X."/>
            <person name="Suruliraj S."/>
            <person name="Warren W."/>
            <person name="Chinwalla A."/>
            <person name="Mardis E.R."/>
            <person name="Wilson R.K."/>
        </authorList>
    </citation>
    <scope>NUCLEOTIDE SEQUENCE [LARGE SCALE GENOMIC DNA]</scope>
    <source>
        <strain evidence="9 10">F0399</strain>
    </source>
</reference>
<dbReference type="Gene3D" id="1.20.144.10">
    <property type="entry name" value="Phosphatidic acid phosphatase type 2/haloperoxidase"/>
    <property type="match status" value="2"/>
</dbReference>
<evidence type="ECO:0000256" key="6">
    <source>
        <dbReference type="ARBA" id="ARBA00023136"/>
    </source>
</evidence>
<dbReference type="CDD" id="cd03392">
    <property type="entry name" value="PAP2_like_2"/>
    <property type="match status" value="1"/>
</dbReference>
<keyword evidence="6 7" id="KW-0472">Membrane</keyword>
<comment type="subcellular location">
    <subcellularLocation>
        <location evidence="1">Cell membrane</location>
        <topology evidence="1">Multi-pass membrane protein</topology>
    </subcellularLocation>
</comment>
<dbReference type="GO" id="GO:0016787">
    <property type="term" value="F:hydrolase activity"/>
    <property type="evidence" value="ECO:0007669"/>
    <property type="project" value="UniProtKB-KW"/>
</dbReference>
<dbReference type="PANTHER" id="PTHR14969">
    <property type="entry name" value="SPHINGOSINE-1-PHOSPHATE PHOSPHOHYDROLASE"/>
    <property type="match status" value="1"/>
</dbReference>
<evidence type="ECO:0000256" key="4">
    <source>
        <dbReference type="ARBA" id="ARBA00022801"/>
    </source>
</evidence>
<proteinExistence type="predicted"/>
<gene>
    <name evidence="9" type="ORF">HMPREF9555_02038</name>
</gene>
<evidence type="ECO:0000256" key="7">
    <source>
        <dbReference type="SAM" id="Phobius"/>
    </source>
</evidence>
<evidence type="ECO:0000259" key="8">
    <source>
        <dbReference type="SMART" id="SM00014"/>
    </source>
</evidence>
<dbReference type="InterPro" id="IPR000326">
    <property type="entry name" value="PAP2/HPO"/>
</dbReference>
<evidence type="ECO:0000256" key="5">
    <source>
        <dbReference type="ARBA" id="ARBA00022989"/>
    </source>
</evidence>
<evidence type="ECO:0000256" key="2">
    <source>
        <dbReference type="ARBA" id="ARBA00022475"/>
    </source>
</evidence>
<evidence type="ECO:0000313" key="10">
    <source>
        <dbReference type="Proteomes" id="UP000004633"/>
    </source>
</evidence>
<keyword evidence="2" id="KW-1003">Cell membrane</keyword>
<keyword evidence="5 7" id="KW-1133">Transmembrane helix</keyword>
<organism evidence="9 10">
    <name type="scientific">Selenomonas artemidis F0399</name>
    <dbReference type="NCBI Taxonomy" id="749551"/>
    <lineage>
        <taxon>Bacteria</taxon>
        <taxon>Bacillati</taxon>
        <taxon>Bacillota</taxon>
        <taxon>Negativicutes</taxon>
        <taxon>Selenomonadales</taxon>
        <taxon>Selenomonadaceae</taxon>
        <taxon>Selenomonas</taxon>
    </lineage>
</organism>
<dbReference type="EMBL" id="AECV01000057">
    <property type="protein sequence ID" value="EFW28824.1"/>
    <property type="molecule type" value="Genomic_DNA"/>
</dbReference>
<evidence type="ECO:0000313" key="9">
    <source>
        <dbReference type="EMBL" id="EFW28824.1"/>
    </source>
</evidence>
<dbReference type="InterPro" id="IPR036938">
    <property type="entry name" value="PAP2/HPO_sf"/>
</dbReference>
<feature type="transmembrane region" description="Helical" evidence="7">
    <location>
        <begin position="60"/>
        <end position="79"/>
    </location>
</feature>
<protein>
    <submittedName>
        <fullName evidence="9">PAP2 family protein</fullName>
    </submittedName>
</protein>
<dbReference type="STRING" id="749551.HMPREF9555_02038"/>
<dbReference type="Pfam" id="PF01569">
    <property type="entry name" value="PAP2"/>
    <property type="match status" value="1"/>
</dbReference>
<dbReference type="GO" id="GO:0005886">
    <property type="term" value="C:plasma membrane"/>
    <property type="evidence" value="ECO:0007669"/>
    <property type="project" value="UniProtKB-SubCell"/>
</dbReference>
<name>E7N4U3_9FIRM</name>
<evidence type="ECO:0000256" key="1">
    <source>
        <dbReference type="ARBA" id="ARBA00004651"/>
    </source>
</evidence>
<dbReference type="SMART" id="SM00014">
    <property type="entry name" value="acidPPc"/>
    <property type="match status" value="1"/>
</dbReference>
<evidence type="ECO:0000256" key="3">
    <source>
        <dbReference type="ARBA" id="ARBA00022692"/>
    </source>
</evidence>
<dbReference type="RefSeq" id="WP_009350685.1">
    <property type="nucleotide sequence ID" value="NZ_GL638156.1"/>
</dbReference>
<dbReference type="Proteomes" id="UP000004633">
    <property type="component" value="Unassembled WGS sequence"/>
</dbReference>
<keyword evidence="10" id="KW-1185">Reference proteome</keyword>
<dbReference type="HOGENOM" id="CLU_072573_10_3_9"/>
<feature type="transmembrane region" description="Helical" evidence="7">
    <location>
        <begin position="27"/>
        <end position="53"/>
    </location>
</feature>
<sequence length="192" mass="20820">MDMILGADTAAIFWIQNHLVHPWLTPWMIGASSLGDLHGLGIIWCLLAGVLIYTRKYRRVGIAVILALLFCLVVGDLALKNLIMRARPCVTYPLVTVLADGGPTNYSFPSGHTFGAFAMASALACGVRRSIGTAFLVLAALIGFSRMYLFVHYPTDVIAGAALGIFFGVAAWRIAGHILRNFPPTLICRCKK</sequence>